<evidence type="ECO:0000313" key="3">
    <source>
        <dbReference type="EMBL" id="SMY24825.1"/>
    </source>
</evidence>
<feature type="region of interest" description="Disordered" evidence="1">
    <location>
        <begin position="401"/>
        <end position="478"/>
    </location>
</feature>
<evidence type="ECO:0000313" key="4">
    <source>
        <dbReference type="Proteomes" id="UP000215453"/>
    </source>
</evidence>
<accession>A0A1Y6LKJ4</accession>
<gene>
    <name evidence="3" type="ORF">ZT1A5_G6267</name>
</gene>
<sequence>MSMERRPSSAASSSNVAAPAHKRTDSRVASGQSTLAVYVRNLRLLDLDTLPDWPSITPSSFGNHDARARMRCVEWSLYQLFSIYDPTTTAEKLQPFFPPLEPLQSINLRAALYRCLNDLKKNGVLGRETVLRKSMLDDCQGDKFFEVCLAFSAVVLRQVKVDSNDGYGQPIAEQMGAAQSLSKSQRDSMLPLAIAHKAALTKLVSTKSRKREAYTNLSDMLADKEFDLQQRKAAIREQRQDTRGRAGKPSFAEEVVDKSWVGSDEVRDVLVNGDEAAGGDGVLLKSFDTLWHATEQNRLFSQQVADTGVLEDLENRAQQQRRRLQKWQVFHERLLNAKKAAAKKSGPSTKAAPLRLDQHQNMTLRDMDDLSPTAPSPTKRNIHVSAAKYDDILTAMREELRKKSSTAEPSPSKSPANSKRPFPKRQSMSQDSTTGGAPPEHHHERSHSQTSVPVRPGVQKRVSSRSRSYHQPKIFSQREPIPLKSEIFSPLATKRLGSMSPSSSRSMSLVASPTDDVSSEVRMQDILDATSRRMRQNSDLTESSFGHGRGSPNTSHTGSGTNSPMRKISTGEQPDNLFDLPMRVNPTPNIRPSLADRTRMSMAFKSSDDFTSVIPQTNSPQRSPDLQNSPTPHDTRRRATSTLQDRTRQSILTSTPQPPIINFKPSHTRARTSTFPVNQFETPQKGKHHSTYSLDAVATQEAPSEQDVENAPATITGTSKRNFTPREELFDQDAEYASVFKARPKIALSPVVSPALVDSKRSSVMNDLLLDGRGGLEAGIESPLAGR</sequence>
<feature type="region of interest" description="Disordered" evidence="1">
    <location>
        <begin position="1"/>
        <end position="27"/>
    </location>
</feature>
<dbReference type="Proteomes" id="UP000215453">
    <property type="component" value="Chromosome 5"/>
</dbReference>
<dbReference type="AlphaFoldDB" id="A0A1Y6LKJ4"/>
<dbReference type="Pfam" id="PF14661">
    <property type="entry name" value="HAUS6_N"/>
    <property type="match status" value="1"/>
</dbReference>
<dbReference type="InterPro" id="IPR028163">
    <property type="entry name" value="HAUS_6_N"/>
</dbReference>
<reference evidence="3 4" key="1">
    <citation type="submission" date="2016-10" db="EMBL/GenBank/DDBJ databases">
        <authorList>
            <person name="Varghese N."/>
        </authorList>
    </citation>
    <scope>NUCLEOTIDE SEQUENCE [LARGE SCALE GENOMIC DNA]</scope>
</reference>
<protein>
    <recommendedName>
        <fullName evidence="2">HAUS augmin-like complex subunit 6 N-terminal domain-containing protein</fullName>
    </recommendedName>
</protein>
<feature type="compositionally biased region" description="Polar residues" evidence="1">
    <location>
        <begin position="640"/>
        <end position="655"/>
    </location>
</feature>
<feature type="compositionally biased region" description="Polar residues" evidence="1">
    <location>
        <begin position="406"/>
        <end position="417"/>
    </location>
</feature>
<feature type="compositionally biased region" description="Polar residues" evidence="1">
    <location>
        <begin position="609"/>
        <end position="632"/>
    </location>
</feature>
<dbReference type="EMBL" id="LT882680">
    <property type="protein sequence ID" value="SMY24825.1"/>
    <property type="molecule type" value="Genomic_DNA"/>
</dbReference>
<feature type="compositionally biased region" description="Low complexity" evidence="1">
    <location>
        <begin position="498"/>
        <end position="508"/>
    </location>
</feature>
<evidence type="ECO:0000256" key="1">
    <source>
        <dbReference type="SAM" id="MobiDB-lite"/>
    </source>
</evidence>
<proteinExistence type="predicted"/>
<feature type="region of interest" description="Disordered" evidence="1">
    <location>
        <begin position="495"/>
        <end position="666"/>
    </location>
</feature>
<organism evidence="3 4">
    <name type="scientific">Zymoseptoria tritici ST99CH_1A5</name>
    <dbReference type="NCBI Taxonomy" id="1276529"/>
    <lineage>
        <taxon>Eukaryota</taxon>
        <taxon>Fungi</taxon>
        <taxon>Dikarya</taxon>
        <taxon>Ascomycota</taxon>
        <taxon>Pezizomycotina</taxon>
        <taxon>Dothideomycetes</taxon>
        <taxon>Dothideomycetidae</taxon>
        <taxon>Mycosphaerellales</taxon>
        <taxon>Mycosphaerellaceae</taxon>
        <taxon>Zymoseptoria</taxon>
    </lineage>
</organism>
<feature type="compositionally biased region" description="Low complexity" evidence="1">
    <location>
        <begin position="8"/>
        <end position="19"/>
    </location>
</feature>
<feature type="region of interest" description="Disordered" evidence="1">
    <location>
        <begin position="366"/>
        <end position="386"/>
    </location>
</feature>
<evidence type="ECO:0000259" key="2">
    <source>
        <dbReference type="Pfam" id="PF14661"/>
    </source>
</evidence>
<feature type="domain" description="HAUS augmin-like complex subunit 6 N-terminal" evidence="2">
    <location>
        <begin position="39"/>
        <end position="248"/>
    </location>
</feature>
<name>A0A1Y6LKJ4_ZYMTR</name>
<feature type="compositionally biased region" description="Polar residues" evidence="1">
    <location>
        <begin position="551"/>
        <end position="564"/>
    </location>
</feature>
<feature type="compositionally biased region" description="Polar residues" evidence="1">
    <location>
        <begin position="426"/>
        <end position="435"/>
    </location>
</feature>